<dbReference type="KEGG" id="moc:BB934_21395"/>
<dbReference type="InterPro" id="IPR041698">
    <property type="entry name" value="Methyltransf_25"/>
</dbReference>
<dbReference type="OrthoDB" id="552816at2"/>
<evidence type="ECO:0000259" key="1">
    <source>
        <dbReference type="Pfam" id="PF13649"/>
    </source>
</evidence>
<gene>
    <name evidence="2" type="ORF">BB934_21395</name>
</gene>
<dbReference type="EMBL" id="CP016616">
    <property type="protein sequence ID" value="ANY80475.1"/>
    <property type="molecule type" value="Genomic_DNA"/>
</dbReference>
<reference evidence="2" key="1">
    <citation type="submission" date="2016-07" db="EMBL/GenBank/DDBJ databases">
        <title>Microvirga ossetica sp. nov. a new species of rhizobia isolated from root nodules of the legume species Vicia alpestris Steven originated from North Ossetia region in the Caucasus.</title>
        <authorList>
            <person name="Safronova V.I."/>
            <person name="Kuznetsova I.G."/>
            <person name="Sazanova A.L."/>
            <person name="Belimov A."/>
            <person name="Andronov E."/>
            <person name="Osledkin Y.S."/>
            <person name="Onishchuk O.P."/>
            <person name="Kurchak O.N."/>
            <person name="Shaposhnikov A.I."/>
            <person name="Willems A."/>
            <person name="Tikhonovich I.A."/>
        </authorList>
    </citation>
    <scope>NUCLEOTIDE SEQUENCE [LARGE SCALE GENOMIC DNA]</scope>
    <source>
        <strain evidence="2">V5/3M</strain>
    </source>
</reference>
<name>A0A1B2EKF7_9HYPH</name>
<dbReference type="AlphaFoldDB" id="A0A1B2EKF7"/>
<sequence>MTSSSIPDGTTISLFQQHWRVYHIMVEENFLCHREVYAHLHDTLAELEGPFRFLDVGCGDAACVAVALRGTRVAFYHGIDLAPEALVEAQINLGNLPCRVSLEVGDYANALHHRTAPADVVWIGLSLHHSRQLAKRAVLRDVRRILVPGGLLMFYENTRRDGESRDQWLARWDLQRPAWTAYSDADWTMMRDHVRAADYPETCSDWHRLAEAAGFRDVRELFVAPADLFRMYAMA</sequence>
<proteinExistence type="predicted"/>
<dbReference type="Gene3D" id="3.40.50.150">
    <property type="entry name" value="Vaccinia Virus protein VP39"/>
    <property type="match status" value="1"/>
</dbReference>
<feature type="domain" description="Methyltransferase" evidence="1">
    <location>
        <begin position="54"/>
        <end position="150"/>
    </location>
</feature>
<dbReference type="Pfam" id="PF13649">
    <property type="entry name" value="Methyltransf_25"/>
    <property type="match status" value="1"/>
</dbReference>
<accession>A0A1B2EKF7</accession>
<evidence type="ECO:0000313" key="2">
    <source>
        <dbReference type="EMBL" id="ANY80475.1"/>
    </source>
</evidence>
<dbReference type="InterPro" id="IPR029063">
    <property type="entry name" value="SAM-dependent_MTases_sf"/>
</dbReference>
<organism evidence="2">
    <name type="scientific">Microvirga ossetica</name>
    <dbReference type="NCBI Taxonomy" id="1882682"/>
    <lineage>
        <taxon>Bacteria</taxon>
        <taxon>Pseudomonadati</taxon>
        <taxon>Pseudomonadota</taxon>
        <taxon>Alphaproteobacteria</taxon>
        <taxon>Hyphomicrobiales</taxon>
        <taxon>Methylobacteriaceae</taxon>
        <taxon>Microvirga</taxon>
    </lineage>
</organism>
<dbReference type="RefSeq" id="WP_099511471.1">
    <property type="nucleotide sequence ID" value="NZ_CP016616.1"/>
</dbReference>
<protein>
    <recommendedName>
        <fullName evidence="1">Methyltransferase domain-containing protein</fullName>
    </recommendedName>
</protein>
<dbReference type="SUPFAM" id="SSF53335">
    <property type="entry name" value="S-adenosyl-L-methionine-dependent methyltransferases"/>
    <property type="match status" value="1"/>
</dbReference>
<dbReference type="CDD" id="cd02440">
    <property type="entry name" value="AdoMet_MTases"/>
    <property type="match status" value="1"/>
</dbReference>